<accession>A0AAD8TJV6</accession>
<keyword evidence="2" id="KW-1185">Reference proteome</keyword>
<protein>
    <submittedName>
        <fullName evidence="1">Uncharacterized protein</fullName>
    </submittedName>
</protein>
<evidence type="ECO:0000313" key="1">
    <source>
        <dbReference type="EMBL" id="KAK1683003.1"/>
    </source>
</evidence>
<dbReference type="Proteomes" id="UP001231189">
    <property type="component" value="Unassembled WGS sequence"/>
</dbReference>
<dbReference type="AlphaFoldDB" id="A0AAD8TJV6"/>
<evidence type="ECO:0000313" key="2">
    <source>
        <dbReference type="Proteomes" id="UP001231189"/>
    </source>
</evidence>
<proteinExistence type="predicted"/>
<name>A0AAD8TJV6_LOLMU</name>
<reference evidence="1" key="1">
    <citation type="submission" date="2023-07" db="EMBL/GenBank/DDBJ databases">
        <title>A chromosome-level genome assembly of Lolium multiflorum.</title>
        <authorList>
            <person name="Chen Y."/>
            <person name="Copetti D."/>
            <person name="Kolliker R."/>
            <person name="Studer B."/>
        </authorList>
    </citation>
    <scope>NUCLEOTIDE SEQUENCE</scope>
    <source>
        <strain evidence="1">02402/16</strain>
        <tissue evidence="1">Leaf</tissue>
    </source>
</reference>
<dbReference type="EMBL" id="JAUUTY010000002">
    <property type="protein sequence ID" value="KAK1683003.1"/>
    <property type="molecule type" value="Genomic_DNA"/>
</dbReference>
<sequence length="237" mass="24983">MPGIGAPDFSSVPAGRTGGDRYISHVCHFVPTPNALLSKHGCSCQLGHLDAARSVFEDMSSDCGFTAVARVVRKYATGANSDLALKVFEAMLRLAYLPTLPAAKAVVPVLSAETGNMIENVITDDNPLFVRGGWGPGGQSTNHVTTMNRLLASKAYDVFRDEHTFGCKTLLGCGPVGMAAVTDLAFPDAAVQEGGGHGAEMPAAASLVYGSIEIGPDLRLDGCGFFVLWLLSLLRRR</sequence>
<organism evidence="1 2">
    <name type="scientific">Lolium multiflorum</name>
    <name type="common">Italian ryegrass</name>
    <name type="synonym">Lolium perenne subsp. multiflorum</name>
    <dbReference type="NCBI Taxonomy" id="4521"/>
    <lineage>
        <taxon>Eukaryota</taxon>
        <taxon>Viridiplantae</taxon>
        <taxon>Streptophyta</taxon>
        <taxon>Embryophyta</taxon>
        <taxon>Tracheophyta</taxon>
        <taxon>Spermatophyta</taxon>
        <taxon>Magnoliopsida</taxon>
        <taxon>Liliopsida</taxon>
        <taxon>Poales</taxon>
        <taxon>Poaceae</taxon>
        <taxon>BOP clade</taxon>
        <taxon>Pooideae</taxon>
        <taxon>Poodae</taxon>
        <taxon>Poeae</taxon>
        <taxon>Poeae Chloroplast Group 2 (Poeae type)</taxon>
        <taxon>Loliodinae</taxon>
        <taxon>Loliinae</taxon>
        <taxon>Lolium</taxon>
    </lineage>
</organism>
<comment type="caution">
    <text evidence="1">The sequence shown here is derived from an EMBL/GenBank/DDBJ whole genome shotgun (WGS) entry which is preliminary data.</text>
</comment>
<gene>
    <name evidence="1" type="ORF">QYE76_043851</name>
</gene>